<reference evidence="1" key="1">
    <citation type="submission" date="2022-06" db="EMBL/GenBank/DDBJ databases">
        <title>Novel species in genus nocardia.</title>
        <authorList>
            <person name="Li F."/>
        </authorList>
    </citation>
    <scope>NUCLEOTIDE SEQUENCE</scope>
    <source>
        <strain evidence="1">CDC141</strain>
    </source>
</reference>
<sequence>MPADTTATGATVFALRFTGYLYTVGLRDAFADLMARHEALRTVDPTRVNLVLSPEAAPVPDLVPVLVTPLELPGAVNEFLSPEAARATSAPVRARSFRILGDPEDTPDHLLVIITNHHTTNRISPARLTRDLMTAYAARRRNLPPSWTHRPHHLHVHELRQVHLLDPTALTPAPV</sequence>
<evidence type="ECO:0000313" key="2">
    <source>
        <dbReference type="Proteomes" id="UP001139157"/>
    </source>
</evidence>
<dbReference type="Proteomes" id="UP001139157">
    <property type="component" value="Unassembled WGS sequence"/>
</dbReference>
<evidence type="ECO:0008006" key="3">
    <source>
        <dbReference type="Google" id="ProtNLM"/>
    </source>
</evidence>
<dbReference type="AlphaFoldDB" id="A0A9X2J0B6"/>
<dbReference type="InterPro" id="IPR023213">
    <property type="entry name" value="CAT-like_dom_sf"/>
</dbReference>
<dbReference type="Gene3D" id="3.30.559.10">
    <property type="entry name" value="Chloramphenicol acetyltransferase-like domain"/>
    <property type="match status" value="1"/>
</dbReference>
<dbReference type="RefSeq" id="WP_251917128.1">
    <property type="nucleotide sequence ID" value="NZ_JAMRXG010000016.1"/>
</dbReference>
<accession>A0A9X2J0B6</accession>
<protein>
    <recommendedName>
        <fullName evidence="3">Condensation domain-containing protein</fullName>
    </recommendedName>
</protein>
<evidence type="ECO:0000313" key="1">
    <source>
        <dbReference type="EMBL" id="MCM6777654.1"/>
    </source>
</evidence>
<proteinExistence type="predicted"/>
<dbReference type="EMBL" id="JAMRXG010000016">
    <property type="protein sequence ID" value="MCM6777654.1"/>
    <property type="molecule type" value="Genomic_DNA"/>
</dbReference>
<gene>
    <name evidence="1" type="ORF">NDR86_29615</name>
</gene>
<organism evidence="1 2">
    <name type="scientific">Nocardia pulmonis</name>
    <dbReference type="NCBI Taxonomy" id="2951408"/>
    <lineage>
        <taxon>Bacteria</taxon>
        <taxon>Bacillati</taxon>
        <taxon>Actinomycetota</taxon>
        <taxon>Actinomycetes</taxon>
        <taxon>Mycobacteriales</taxon>
        <taxon>Nocardiaceae</taxon>
        <taxon>Nocardia</taxon>
    </lineage>
</organism>
<comment type="caution">
    <text evidence="1">The sequence shown here is derived from an EMBL/GenBank/DDBJ whole genome shotgun (WGS) entry which is preliminary data.</text>
</comment>
<name>A0A9X2J0B6_9NOCA</name>
<dbReference type="SUPFAM" id="SSF52777">
    <property type="entry name" value="CoA-dependent acyltransferases"/>
    <property type="match status" value="1"/>
</dbReference>
<keyword evidence="2" id="KW-1185">Reference proteome</keyword>